<organism evidence="10 11">
    <name type="scientific">Crateriforma conspicua</name>
    <dbReference type="NCBI Taxonomy" id="2527996"/>
    <lineage>
        <taxon>Bacteria</taxon>
        <taxon>Pseudomonadati</taxon>
        <taxon>Planctomycetota</taxon>
        <taxon>Planctomycetia</taxon>
        <taxon>Planctomycetales</taxon>
        <taxon>Planctomycetaceae</taxon>
        <taxon>Crateriforma</taxon>
    </lineage>
</organism>
<gene>
    <name evidence="10" type="ORF">V7x_17660</name>
</gene>
<evidence type="ECO:0000256" key="7">
    <source>
        <dbReference type="ARBA" id="ARBA00023136"/>
    </source>
</evidence>
<dbReference type="AlphaFoldDB" id="A0A5C6FT86"/>
<dbReference type="GO" id="GO:0015031">
    <property type="term" value="P:protein transport"/>
    <property type="evidence" value="ECO:0007669"/>
    <property type="project" value="UniProtKB-KW"/>
</dbReference>
<accession>A0A5C6FT86</accession>
<dbReference type="Gene3D" id="1.20.5.3310">
    <property type="match status" value="1"/>
</dbReference>
<keyword evidence="6" id="KW-0811">Translocation</keyword>
<evidence type="ECO:0000256" key="5">
    <source>
        <dbReference type="ARBA" id="ARBA00022989"/>
    </source>
</evidence>
<feature type="transmembrane region" description="Helical" evidence="9">
    <location>
        <begin position="6"/>
        <end position="24"/>
    </location>
</feature>
<name>A0A5C6FT86_9PLAN</name>
<evidence type="ECO:0000313" key="11">
    <source>
        <dbReference type="Proteomes" id="UP000316476"/>
    </source>
</evidence>
<protein>
    <submittedName>
        <fullName evidence="10">Sec-independent translocase</fullName>
    </submittedName>
</protein>
<evidence type="ECO:0000256" key="8">
    <source>
        <dbReference type="SAM" id="MobiDB-lite"/>
    </source>
</evidence>
<evidence type="ECO:0000256" key="3">
    <source>
        <dbReference type="ARBA" id="ARBA00022692"/>
    </source>
</evidence>
<sequence length="90" mass="10430">MFGLSPFSLILIAIIAIMLFGSDLPEVARKFGSRYREFRRSINDVQQQFREIQRETSDALKVDTSDDHRRAEVDDEEEDEPQAPRFTPPS</sequence>
<evidence type="ECO:0000256" key="6">
    <source>
        <dbReference type="ARBA" id="ARBA00023010"/>
    </source>
</evidence>
<feature type="compositionally biased region" description="Basic and acidic residues" evidence="8">
    <location>
        <begin position="54"/>
        <end position="72"/>
    </location>
</feature>
<keyword evidence="3 9" id="KW-0812">Transmembrane</keyword>
<evidence type="ECO:0000256" key="9">
    <source>
        <dbReference type="SAM" id="Phobius"/>
    </source>
</evidence>
<keyword evidence="7 9" id="KW-0472">Membrane</keyword>
<dbReference type="Pfam" id="PF02416">
    <property type="entry name" value="TatA_B_E"/>
    <property type="match status" value="1"/>
</dbReference>
<dbReference type="Proteomes" id="UP000316476">
    <property type="component" value="Unassembled WGS sequence"/>
</dbReference>
<dbReference type="RefSeq" id="WP_146412842.1">
    <property type="nucleotide sequence ID" value="NZ_SJPZ01000001.1"/>
</dbReference>
<proteinExistence type="predicted"/>
<dbReference type="PANTHER" id="PTHR42982">
    <property type="entry name" value="SEC-INDEPENDENT PROTEIN TRANSLOCASE PROTEIN TATA"/>
    <property type="match status" value="1"/>
</dbReference>
<comment type="subcellular location">
    <subcellularLocation>
        <location evidence="1">Membrane</location>
        <topology evidence="1">Single-pass membrane protein</topology>
    </subcellularLocation>
</comment>
<keyword evidence="2" id="KW-0813">Transport</keyword>
<keyword evidence="4" id="KW-0653">Protein transport</keyword>
<dbReference type="InterPro" id="IPR003369">
    <property type="entry name" value="TatA/B/E"/>
</dbReference>
<comment type="caution">
    <text evidence="10">The sequence shown here is derived from an EMBL/GenBank/DDBJ whole genome shotgun (WGS) entry which is preliminary data.</text>
</comment>
<evidence type="ECO:0000256" key="2">
    <source>
        <dbReference type="ARBA" id="ARBA00022448"/>
    </source>
</evidence>
<evidence type="ECO:0000256" key="1">
    <source>
        <dbReference type="ARBA" id="ARBA00004167"/>
    </source>
</evidence>
<dbReference type="GO" id="GO:0016020">
    <property type="term" value="C:membrane"/>
    <property type="evidence" value="ECO:0007669"/>
    <property type="project" value="UniProtKB-ARBA"/>
</dbReference>
<evidence type="ECO:0000313" key="10">
    <source>
        <dbReference type="EMBL" id="TWU66207.1"/>
    </source>
</evidence>
<dbReference type="EMBL" id="SJPZ01000001">
    <property type="protein sequence ID" value="TWU66207.1"/>
    <property type="molecule type" value="Genomic_DNA"/>
</dbReference>
<reference evidence="10 11" key="1">
    <citation type="submission" date="2019-02" db="EMBL/GenBank/DDBJ databases">
        <title>Deep-cultivation of Planctomycetes and their phenomic and genomic characterization uncovers novel biology.</title>
        <authorList>
            <person name="Wiegand S."/>
            <person name="Jogler M."/>
            <person name="Boedeker C."/>
            <person name="Pinto D."/>
            <person name="Vollmers J."/>
            <person name="Rivas-Marin E."/>
            <person name="Kohn T."/>
            <person name="Peeters S.H."/>
            <person name="Heuer A."/>
            <person name="Rast P."/>
            <person name="Oberbeckmann S."/>
            <person name="Bunk B."/>
            <person name="Jeske O."/>
            <person name="Meyerdierks A."/>
            <person name="Storesund J.E."/>
            <person name="Kallscheuer N."/>
            <person name="Luecker S."/>
            <person name="Lage O.M."/>
            <person name="Pohl T."/>
            <person name="Merkel B.J."/>
            <person name="Hornburger P."/>
            <person name="Mueller R.-W."/>
            <person name="Bruemmer F."/>
            <person name="Labrenz M."/>
            <person name="Spormann A.M."/>
            <person name="Op Den Camp H."/>
            <person name="Overmann J."/>
            <person name="Amann R."/>
            <person name="Jetten M.S.M."/>
            <person name="Mascher T."/>
            <person name="Medema M.H."/>
            <person name="Devos D.P."/>
            <person name="Kaster A.-K."/>
            <person name="Ovreas L."/>
            <person name="Rohde M."/>
            <person name="Galperin M.Y."/>
            <person name="Jogler C."/>
        </authorList>
    </citation>
    <scope>NUCLEOTIDE SEQUENCE [LARGE SCALE GENOMIC DNA]</scope>
    <source>
        <strain evidence="10 11">V7</strain>
    </source>
</reference>
<keyword evidence="5 9" id="KW-1133">Transmembrane helix</keyword>
<evidence type="ECO:0000256" key="4">
    <source>
        <dbReference type="ARBA" id="ARBA00022927"/>
    </source>
</evidence>
<feature type="region of interest" description="Disordered" evidence="8">
    <location>
        <begin position="54"/>
        <end position="90"/>
    </location>
</feature>
<dbReference type="OrthoDB" id="282899at2"/>
<dbReference type="PANTHER" id="PTHR42982:SF1">
    <property type="entry name" value="SEC-INDEPENDENT PROTEIN TRANSLOCASE PROTEIN TATA"/>
    <property type="match status" value="1"/>
</dbReference>